<dbReference type="PANTHER" id="PTHR45625:SF4">
    <property type="entry name" value="PEPTIDYLPROLYL ISOMERASE DOMAIN AND WD REPEAT-CONTAINING PROTEIN 1"/>
    <property type="match status" value="1"/>
</dbReference>
<dbReference type="EC" id="5.2.1.8" evidence="3"/>
<evidence type="ECO:0000259" key="4">
    <source>
        <dbReference type="PROSITE" id="PS50072"/>
    </source>
</evidence>
<dbReference type="InterPro" id="IPR029000">
    <property type="entry name" value="Cyclophilin-like_dom_sf"/>
</dbReference>
<comment type="similarity">
    <text evidence="3">Belongs to the cyclophilin-type PPIase family.</text>
</comment>
<sequence>MSLKKSVLSGLLLSFCFACQDTKTTPTKAPKKSTLTTQQDSLLKAIVIPSGGEKTEMDLSNITPITQEELIPFLTAYGEKNPEQKVLISTDYGDIEITLFNNAPLHRANFIRLVKLNYFNTTFFHRVAAGFVVQGGNSDTFTTPKNRKAVGDYLIPNEFSSKHPHTYGAFSAAKYSEQNISKASSPFEFFIVVDKTGAHHLDNEHTVFGKVTKGMDVALKIAKAPVDEREWPIENITMDIEIVN</sequence>
<dbReference type="RefSeq" id="WP_183477492.1">
    <property type="nucleotide sequence ID" value="NZ_JACIFO010000005.1"/>
</dbReference>
<dbReference type="AlphaFoldDB" id="A0A840EUJ0"/>
<dbReference type="Gene3D" id="2.40.100.10">
    <property type="entry name" value="Cyclophilin-like"/>
    <property type="match status" value="1"/>
</dbReference>
<dbReference type="Pfam" id="PF00160">
    <property type="entry name" value="Pro_isomerase"/>
    <property type="match status" value="1"/>
</dbReference>
<dbReference type="GO" id="GO:0003755">
    <property type="term" value="F:peptidyl-prolyl cis-trans isomerase activity"/>
    <property type="evidence" value="ECO:0007669"/>
    <property type="project" value="UniProtKB-UniRule"/>
</dbReference>
<evidence type="ECO:0000256" key="3">
    <source>
        <dbReference type="RuleBase" id="RU363019"/>
    </source>
</evidence>
<name>A0A840EUJ0_9FLAO</name>
<dbReference type="PROSITE" id="PS50072">
    <property type="entry name" value="CSA_PPIASE_2"/>
    <property type="match status" value="1"/>
</dbReference>
<evidence type="ECO:0000313" key="5">
    <source>
        <dbReference type="EMBL" id="MBB4119136.1"/>
    </source>
</evidence>
<comment type="catalytic activity">
    <reaction evidence="3">
        <text>[protein]-peptidylproline (omega=180) = [protein]-peptidylproline (omega=0)</text>
        <dbReference type="Rhea" id="RHEA:16237"/>
        <dbReference type="Rhea" id="RHEA-COMP:10747"/>
        <dbReference type="Rhea" id="RHEA-COMP:10748"/>
        <dbReference type="ChEBI" id="CHEBI:83833"/>
        <dbReference type="ChEBI" id="CHEBI:83834"/>
        <dbReference type="EC" id="5.2.1.8"/>
    </reaction>
</comment>
<accession>A0A840EUJ0</accession>
<dbReference type="PANTHER" id="PTHR45625">
    <property type="entry name" value="PEPTIDYL-PROLYL CIS-TRANS ISOMERASE-RELATED"/>
    <property type="match status" value="1"/>
</dbReference>
<keyword evidence="1 3" id="KW-0697">Rotamase</keyword>
<dbReference type="InterPro" id="IPR044666">
    <property type="entry name" value="Cyclophilin_A-like"/>
</dbReference>
<comment type="function">
    <text evidence="3">PPIases accelerate the folding of proteins. It catalyzes the cis-trans isomerization of proline imidic peptide bonds in oligopeptides.</text>
</comment>
<comment type="caution">
    <text evidence="5">The sequence shown here is derived from an EMBL/GenBank/DDBJ whole genome shotgun (WGS) entry which is preliminary data.</text>
</comment>
<reference evidence="5 6" key="1">
    <citation type="submission" date="2020-08" db="EMBL/GenBank/DDBJ databases">
        <title>Genomic Encyclopedia of Type Strains, Phase IV (KMG-IV): sequencing the most valuable type-strain genomes for metagenomic binning, comparative biology and taxonomic classification.</title>
        <authorList>
            <person name="Goeker M."/>
        </authorList>
    </citation>
    <scope>NUCLEOTIDE SEQUENCE [LARGE SCALE GENOMIC DNA]</scope>
    <source>
        <strain evidence="5 6">DSM 29568</strain>
    </source>
</reference>
<keyword evidence="3" id="KW-0732">Signal</keyword>
<evidence type="ECO:0000256" key="2">
    <source>
        <dbReference type="ARBA" id="ARBA00023235"/>
    </source>
</evidence>
<evidence type="ECO:0000256" key="1">
    <source>
        <dbReference type="ARBA" id="ARBA00023110"/>
    </source>
</evidence>
<keyword evidence="2 3" id="KW-0413">Isomerase</keyword>
<feature type="domain" description="PPIase cyclophilin-type" evidence="4">
    <location>
        <begin position="89"/>
        <end position="238"/>
    </location>
</feature>
<organism evidence="5 6">
    <name type="scientific">Mesonia hippocampi</name>
    <dbReference type="NCBI Taxonomy" id="1628250"/>
    <lineage>
        <taxon>Bacteria</taxon>
        <taxon>Pseudomonadati</taxon>
        <taxon>Bacteroidota</taxon>
        <taxon>Flavobacteriia</taxon>
        <taxon>Flavobacteriales</taxon>
        <taxon>Flavobacteriaceae</taxon>
        <taxon>Mesonia</taxon>
    </lineage>
</organism>
<dbReference type="EMBL" id="JACIFO010000005">
    <property type="protein sequence ID" value="MBB4119136.1"/>
    <property type="molecule type" value="Genomic_DNA"/>
</dbReference>
<proteinExistence type="inferred from homology"/>
<dbReference type="PRINTS" id="PR00153">
    <property type="entry name" value="CSAPPISMRASE"/>
</dbReference>
<dbReference type="Proteomes" id="UP000553034">
    <property type="component" value="Unassembled WGS sequence"/>
</dbReference>
<protein>
    <recommendedName>
        <fullName evidence="3">Peptidyl-prolyl cis-trans isomerase</fullName>
        <shortName evidence="3">PPIase</shortName>
        <ecNumber evidence="3">5.2.1.8</ecNumber>
    </recommendedName>
</protein>
<dbReference type="InterPro" id="IPR002130">
    <property type="entry name" value="Cyclophilin-type_PPIase_dom"/>
</dbReference>
<dbReference type="SUPFAM" id="SSF50891">
    <property type="entry name" value="Cyclophilin-like"/>
    <property type="match status" value="1"/>
</dbReference>
<feature type="signal peptide" evidence="3">
    <location>
        <begin position="1"/>
        <end position="20"/>
    </location>
</feature>
<feature type="chain" id="PRO_5033110601" description="Peptidyl-prolyl cis-trans isomerase" evidence="3">
    <location>
        <begin position="21"/>
        <end position="244"/>
    </location>
</feature>
<evidence type="ECO:0000313" key="6">
    <source>
        <dbReference type="Proteomes" id="UP000553034"/>
    </source>
</evidence>
<dbReference type="CDD" id="cd00317">
    <property type="entry name" value="cyclophilin"/>
    <property type="match status" value="1"/>
</dbReference>
<gene>
    <name evidence="5" type="ORF">GGR32_001432</name>
</gene>
<keyword evidence="6" id="KW-1185">Reference proteome</keyword>